<evidence type="ECO:0000313" key="1">
    <source>
        <dbReference type="EMBL" id="TMS37115.1"/>
    </source>
</evidence>
<protein>
    <submittedName>
        <fullName evidence="1">Uncharacterized protein</fullName>
    </submittedName>
</protein>
<dbReference type="Proteomes" id="UP000298663">
    <property type="component" value="Chromosome X"/>
</dbReference>
<reference evidence="1 2" key="2">
    <citation type="journal article" date="2019" name="G3 (Bethesda)">
        <title>Hybrid Assembly of the Genome of the Entomopathogenic Nematode Steinernema carpocapsae Identifies the X-Chromosome.</title>
        <authorList>
            <person name="Serra L."/>
            <person name="Macchietto M."/>
            <person name="Macias-Munoz A."/>
            <person name="McGill C.J."/>
            <person name="Rodriguez I.M."/>
            <person name="Rodriguez B."/>
            <person name="Murad R."/>
            <person name="Mortazavi A."/>
        </authorList>
    </citation>
    <scope>NUCLEOTIDE SEQUENCE [LARGE SCALE GENOMIC DNA]</scope>
    <source>
        <strain evidence="1 2">ALL</strain>
    </source>
</reference>
<dbReference type="EMBL" id="CM016762">
    <property type="protein sequence ID" value="TMS37115.1"/>
    <property type="molecule type" value="Genomic_DNA"/>
</dbReference>
<evidence type="ECO:0000313" key="2">
    <source>
        <dbReference type="Proteomes" id="UP000298663"/>
    </source>
</evidence>
<comment type="caution">
    <text evidence="1">The sequence shown here is derived from an EMBL/GenBank/DDBJ whole genome shotgun (WGS) entry which is preliminary data.</text>
</comment>
<organism evidence="1 2">
    <name type="scientific">Steinernema carpocapsae</name>
    <name type="common">Entomopathogenic nematode</name>
    <dbReference type="NCBI Taxonomy" id="34508"/>
    <lineage>
        <taxon>Eukaryota</taxon>
        <taxon>Metazoa</taxon>
        <taxon>Ecdysozoa</taxon>
        <taxon>Nematoda</taxon>
        <taxon>Chromadorea</taxon>
        <taxon>Rhabditida</taxon>
        <taxon>Tylenchina</taxon>
        <taxon>Panagrolaimomorpha</taxon>
        <taxon>Strongyloidoidea</taxon>
        <taxon>Steinernematidae</taxon>
        <taxon>Steinernema</taxon>
    </lineage>
</organism>
<accession>A0A4U8UWC3</accession>
<dbReference type="AlphaFoldDB" id="A0A4U8UWC3"/>
<name>A0A4U8UWC3_STECR</name>
<sequence length="110" mass="12471">MAARKLISGSFYFYKRNFVRTKEGLTLAALRTAETSTSKSGRSRTNFTFISKCVSQYIEGQEQQEAECCDVPQKIVLKWKQGQIHGDNLISKAVKAFLVILLLFFVQLPC</sequence>
<reference evidence="1 2" key="1">
    <citation type="journal article" date="2015" name="Genome Biol.">
        <title>Comparative genomics of Steinernema reveals deeply conserved gene regulatory networks.</title>
        <authorList>
            <person name="Dillman A.R."/>
            <person name="Macchietto M."/>
            <person name="Porter C.F."/>
            <person name="Rogers A."/>
            <person name="Williams B."/>
            <person name="Antoshechkin I."/>
            <person name="Lee M.M."/>
            <person name="Goodwin Z."/>
            <person name="Lu X."/>
            <person name="Lewis E.E."/>
            <person name="Goodrich-Blair H."/>
            <person name="Stock S.P."/>
            <person name="Adams B.J."/>
            <person name="Sternberg P.W."/>
            <person name="Mortazavi A."/>
        </authorList>
    </citation>
    <scope>NUCLEOTIDE SEQUENCE [LARGE SCALE GENOMIC DNA]</scope>
    <source>
        <strain evidence="1 2">ALL</strain>
    </source>
</reference>
<keyword evidence="2" id="KW-1185">Reference proteome</keyword>
<proteinExistence type="predicted"/>
<dbReference type="EMBL" id="AZBU02000001">
    <property type="protein sequence ID" value="TMS37115.1"/>
    <property type="molecule type" value="Genomic_DNA"/>
</dbReference>
<gene>
    <name evidence="1" type="ORF">L596_004116</name>
</gene>